<name>A0A9N9JI76_9GLOM</name>
<dbReference type="EMBL" id="CAJVPY010022858">
    <property type="protein sequence ID" value="CAG8783875.1"/>
    <property type="molecule type" value="Genomic_DNA"/>
</dbReference>
<evidence type="ECO:0000313" key="2">
    <source>
        <dbReference type="Proteomes" id="UP000789405"/>
    </source>
</evidence>
<organism evidence="1 2">
    <name type="scientific">Dentiscutata erythropus</name>
    <dbReference type="NCBI Taxonomy" id="1348616"/>
    <lineage>
        <taxon>Eukaryota</taxon>
        <taxon>Fungi</taxon>
        <taxon>Fungi incertae sedis</taxon>
        <taxon>Mucoromycota</taxon>
        <taxon>Glomeromycotina</taxon>
        <taxon>Glomeromycetes</taxon>
        <taxon>Diversisporales</taxon>
        <taxon>Gigasporaceae</taxon>
        <taxon>Dentiscutata</taxon>
    </lineage>
</organism>
<evidence type="ECO:0000313" key="1">
    <source>
        <dbReference type="EMBL" id="CAG8783875.1"/>
    </source>
</evidence>
<dbReference type="Proteomes" id="UP000789405">
    <property type="component" value="Unassembled WGS sequence"/>
</dbReference>
<dbReference type="OrthoDB" id="2423006at2759"/>
<feature type="non-terminal residue" evidence="1">
    <location>
        <position position="98"/>
    </location>
</feature>
<comment type="caution">
    <text evidence="1">The sequence shown here is derived from an EMBL/GenBank/DDBJ whole genome shotgun (WGS) entry which is preliminary data.</text>
</comment>
<proteinExistence type="predicted"/>
<sequence>PKQIRDWRSKKNKLMNVSPHIKRMNKGKRPKYPELENEVYKWVQELRHKQKPVRNYYNEWMADEVHTFTKKGRIKRPAYNLIAQWVLDAWNNIDPTLI</sequence>
<keyword evidence="2" id="KW-1185">Reference proteome</keyword>
<accession>A0A9N9JI76</accession>
<gene>
    <name evidence="1" type="ORF">DERYTH_LOCUS20003</name>
</gene>
<protein>
    <submittedName>
        <fullName evidence="1">21241_t:CDS:1</fullName>
    </submittedName>
</protein>
<feature type="non-terminal residue" evidence="1">
    <location>
        <position position="1"/>
    </location>
</feature>
<dbReference type="AlphaFoldDB" id="A0A9N9JI76"/>
<reference evidence="1" key="1">
    <citation type="submission" date="2021-06" db="EMBL/GenBank/DDBJ databases">
        <authorList>
            <person name="Kallberg Y."/>
            <person name="Tangrot J."/>
            <person name="Rosling A."/>
        </authorList>
    </citation>
    <scope>NUCLEOTIDE SEQUENCE</scope>
    <source>
        <strain evidence="1">MA453B</strain>
    </source>
</reference>